<feature type="domain" description="Magnesium chelatase ChlI-like catalytic" evidence="1">
    <location>
        <begin position="1"/>
        <end position="84"/>
    </location>
</feature>
<dbReference type="Pfam" id="PF01078">
    <property type="entry name" value="Mg_chelatase"/>
    <property type="match status" value="1"/>
</dbReference>
<dbReference type="STRING" id="1317117.ATO7_06315"/>
<dbReference type="EMBL" id="AQQV01000001">
    <property type="protein sequence ID" value="ORE89472.1"/>
    <property type="molecule type" value="Genomic_DNA"/>
</dbReference>
<dbReference type="InterPro" id="IPR025158">
    <property type="entry name" value="Mg_chelat-rel_C"/>
</dbReference>
<protein>
    <submittedName>
        <fullName evidence="3">Mg chelatase-like protein</fullName>
    </submittedName>
</protein>
<evidence type="ECO:0000313" key="4">
    <source>
        <dbReference type="Proteomes" id="UP000192342"/>
    </source>
</evidence>
<name>A0A1Y1SIG4_9GAMM</name>
<dbReference type="InterPro" id="IPR045006">
    <property type="entry name" value="CHLI-like"/>
</dbReference>
<keyword evidence="4" id="KW-1185">Reference proteome</keyword>
<evidence type="ECO:0000259" key="2">
    <source>
        <dbReference type="Pfam" id="PF13335"/>
    </source>
</evidence>
<dbReference type="InterPro" id="IPR027417">
    <property type="entry name" value="P-loop_NTPase"/>
</dbReference>
<dbReference type="Gene3D" id="3.40.50.300">
    <property type="entry name" value="P-loop containing nucleotide triphosphate hydrolases"/>
    <property type="match status" value="1"/>
</dbReference>
<dbReference type="PANTHER" id="PTHR32039">
    <property type="entry name" value="MAGNESIUM-CHELATASE SUBUNIT CHLI"/>
    <property type="match status" value="1"/>
</dbReference>
<feature type="domain" description="Mg chelatase-related protein C-terminal" evidence="2">
    <location>
        <begin position="95"/>
        <end position="186"/>
    </location>
</feature>
<comment type="caution">
    <text evidence="3">The sequence shown here is derived from an EMBL/GenBank/DDBJ whole genome shotgun (WGS) entry which is preliminary data.</text>
</comment>
<dbReference type="PANTHER" id="PTHR32039:SF7">
    <property type="entry name" value="COMPETENCE PROTEIN COMM"/>
    <property type="match status" value="1"/>
</dbReference>
<organism evidence="3 4">
    <name type="scientific">Oceanococcus atlanticus</name>
    <dbReference type="NCBI Taxonomy" id="1317117"/>
    <lineage>
        <taxon>Bacteria</taxon>
        <taxon>Pseudomonadati</taxon>
        <taxon>Pseudomonadota</taxon>
        <taxon>Gammaproteobacteria</taxon>
        <taxon>Chromatiales</taxon>
        <taxon>Oceanococcaceae</taxon>
        <taxon>Oceanococcus</taxon>
    </lineage>
</organism>
<evidence type="ECO:0000313" key="3">
    <source>
        <dbReference type="EMBL" id="ORE89472.1"/>
    </source>
</evidence>
<gene>
    <name evidence="3" type="ORF">ATO7_06315</name>
</gene>
<dbReference type="AlphaFoldDB" id="A0A1Y1SIG4"/>
<dbReference type="InterPro" id="IPR000523">
    <property type="entry name" value="Mg_chelatse_chII-like_cat_dom"/>
</dbReference>
<dbReference type="GO" id="GO:0005524">
    <property type="term" value="F:ATP binding"/>
    <property type="evidence" value="ECO:0007669"/>
    <property type="project" value="InterPro"/>
</dbReference>
<dbReference type="SUPFAM" id="SSF52540">
    <property type="entry name" value="P-loop containing nucleoside triphosphate hydrolases"/>
    <property type="match status" value="1"/>
</dbReference>
<proteinExistence type="predicted"/>
<dbReference type="Pfam" id="PF13335">
    <property type="entry name" value="Mg_chelatase_C"/>
    <property type="match status" value="1"/>
</dbReference>
<evidence type="ECO:0000259" key="1">
    <source>
        <dbReference type="Pfam" id="PF01078"/>
    </source>
</evidence>
<reference evidence="3 4" key="1">
    <citation type="submission" date="2013-04" db="EMBL/GenBank/DDBJ databases">
        <title>Oceanococcus atlanticus 22II-S10r2 Genome Sequencing.</title>
        <authorList>
            <person name="Lai Q."/>
            <person name="Li G."/>
            <person name="Shao Z."/>
        </authorList>
    </citation>
    <scope>NUCLEOTIDE SEQUENCE [LARGE SCALE GENOMIC DNA]</scope>
    <source>
        <strain evidence="3 4">22II-S10r2</strain>
    </source>
</reference>
<accession>A0A1Y1SIG4</accession>
<dbReference type="Proteomes" id="UP000192342">
    <property type="component" value="Unassembled WGS sequence"/>
</dbReference>
<sequence>MLEVLREPLETGQIHLSRARQRVTYPARFQLIAAMNPCPCGYLGDSNARCHCSAEQVQRYRQRISGPLLDRMDLQLSVPRLPGADMLKPDHQGAETSATIRQRVEAARQRQYARRGKCNSQLSATELAEDCRLDSTTQALLSQAAERLQLSGRGLHRVLKVARSIADLGGHDDISSAHVAEALQYRQITAA</sequence>